<sequence>MEIDFNEYRLRCELHGHEDDVRGICVCGNDAIATSSRDRTIRFWSLDSSDKRKLVCSKILLGHSSFVGPLVWISPNQEFPQGGIVSGGMDTLVLVWDLKTGEKVHTLKGHQLQVTAIALDDNGDIISSSVDCTLRLWRNGQSVETWEAHKAPVQAVVKLPSGEIVTGSSDTTLKLWRGKTCLHTFAGHADTVRGLAAMSGLGILSASHDGSLRLWAVSGEVLMEMVGHTAIVYSVDSHASGLIVSGSEDRFAKIWKDGVCVQSIEHPGCVWDAKFLENGDIVTACSDGTVRIWTVHQDTVADQLELDLYTSQLSQYKASRKRVGGLKLEELPGLDSLKIPGTSDGQTKIVREGDNGVAYAWNLPEQKWDKIGEVVDGPEESSRPFHDGAQYDYVFDVDIGDGMPTRKLPYNRSDNPYDVADKWLLKESLPLSFREQIVQFILQNTGQKDITFNASFRDPYTGSNAYIPGQSSQVSGMLVFDAAQFDGILKKITEFNNALLSDQEKQNLSLTEPDVSRLGSIVKTLKDTSYYHSSKFADSDIALLLNLLQSWPLGVIFPVIDILRMIVLHPDGATKLHKHFETKNDILMEVIKKVTVHPAIPANLLTSIRTITNLFKNSCYFNWLQKHCSEIVENENVEGDSKFRALVAIGSLMLEGLVKKIALDFDVLNVAKAAKGSKEAKIAEIVENENVEGDSKFRALVAIGSLMLEGLVKKIALDFDVLNVAKAAKGSKEAKIAEVGSDIELAHALSFTINSKLKSSQHIQNGKKGVSQKIVLSEVSPPPLTESNDDINGGSGNGNKNVPVKSRNKRGFSGLVKMLSKRTLQILSNLPLAIGEMFTIAALMALGTFIDQGEAPDHYFQQFPEDHPVLGFFTWRWVLALGFDHMYSSPVFLGMLVLLGASLMACTYTTQIPLVKVSRRWSFLHSAEAIRKQEFSESLPRASIEDVGTILMGSGYEIFLKGPCLYAFKGLAGRLAPIGVHIAMLLIMAGGTLSALGSFKGSVTVPQGLNFVAGDVLGPTGFLSSPNEDFNTEIHVNRFYMDYYDSGEVSQFHTDLSLFNMDGKEVMRKTISVNDPLRYGGITIYQTDWSISALQILKNNEGPYNLAMAPLQINGDKKLYGTFMPVGDSNSSDVKGISMLARDLQSIVLYDADGKFAGVRRPNSKLPININGTEIVIVDAIGSSGLDLKTDPGVPIVYAGFGALMLTTCISYLSHSQVWALQDGTSVVIGGKSNRAKMEFPEEMNRLLDKVPEIVQSSRSEQADAVSL</sequence>
<dbReference type="Pfam" id="PF09070">
    <property type="entry name" value="PFU"/>
    <property type="match status" value="1"/>
</dbReference>
<dbReference type="PROSITE" id="PS50082">
    <property type="entry name" value="WD_REPEATS_2"/>
    <property type="match status" value="6"/>
</dbReference>
<dbReference type="InterPro" id="IPR013535">
    <property type="entry name" value="PUL_dom"/>
</dbReference>
<reference evidence="13 14" key="1">
    <citation type="journal article" date="2017" name="Plant Biotechnol. J.">
        <title>A comprehensive draft genome sequence for lupin (Lupinus angustifolius), an emerging health food: insights into plant-microbe interactions and legume evolution.</title>
        <authorList>
            <person name="Hane J.K."/>
            <person name="Ming Y."/>
            <person name="Kamphuis L.G."/>
            <person name="Nelson M.N."/>
            <person name="Garg G."/>
            <person name="Atkins C.A."/>
            <person name="Bayer P.E."/>
            <person name="Bravo A."/>
            <person name="Bringans S."/>
            <person name="Cannon S."/>
            <person name="Edwards D."/>
            <person name="Foley R."/>
            <person name="Gao L.L."/>
            <person name="Harrison M.J."/>
            <person name="Huang W."/>
            <person name="Hurgobin B."/>
            <person name="Li S."/>
            <person name="Liu C.W."/>
            <person name="McGrath A."/>
            <person name="Morahan G."/>
            <person name="Murray J."/>
            <person name="Weller J."/>
            <person name="Jian J."/>
            <person name="Singh K.B."/>
        </authorList>
    </citation>
    <scope>NUCLEOTIDE SEQUENCE [LARGE SCALE GENOMIC DNA]</scope>
    <source>
        <strain evidence="14">cv. Tanjil</strain>
        <tissue evidence="13">Whole plant</tissue>
    </source>
</reference>
<dbReference type="PROSITE" id="PS51394">
    <property type="entry name" value="PFU"/>
    <property type="match status" value="1"/>
</dbReference>
<evidence type="ECO:0000256" key="10">
    <source>
        <dbReference type="SAM" id="MobiDB-lite"/>
    </source>
</evidence>
<dbReference type="EMBL" id="CM007373">
    <property type="protein sequence ID" value="OIV99470.1"/>
    <property type="molecule type" value="Genomic_DNA"/>
</dbReference>
<accession>A0A4P1R1D3</accession>
<dbReference type="PANTHER" id="PTHR31566:SF0">
    <property type="entry name" value="CYTOCHROME C BIOGENESIS PROTEIN CCS1, CHLOROPLASTIC"/>
    <property type="match status" value="1"/>
</dbReference>
<dbReference type="FunFam" id="2.130.10.10:FF:000236">
    <property type="entry name" value="Polyubiquitin binding protein (Doa1/Ufd3)"/>
    <property type="match status" value="1"/>
</dbReference>
<dbReference type="GO" id="GO:0017004">
    <property type="term" value="P:cytochrome complex assembly"/>
    <property type="evidence" value="ECO:0007669"/>
    <property type="project" value="UniProtKB-KW"/>
</dbReference>
<proteinExistence type="inferred from homology"/>
<feature type="domain" description="PFU" evidence="11">
    <location>
        <begin position="360"/>
        <end position="455"/>
    </location>
</feature>
<evidence type="ECO:0000256" key="1">
    <source>
        <dbReference type="ARBA" id="ARBA00004141"/>
    </source>
</evidence>
<evidence type="ECO:0000313" key="13">
    <source>
        <dbReference type="EMBL" id="OIV99470.1"/>
    </source>
</evidence>
<evidence type="ECO:0000256" key="9">
    <source>
        <dbReference type="PROSITE-ProRule" id="PRU00221"/>
    </source>
</evidence>
<dbReference type="GO" id="GO:0016020">
    <property type="term" value="C:membrane"/>
    <property type="evidence" value="ECO:0007669"/>
    <property type="project" value="UniProtKB-SubCell"/>
</dbReference>
<organism evidence="13 14">
    <name type="scientific">Lupinus angustifolius</name>
    <name type="common">Narrow-leaved blue lupine</name>
    <dbReference type="NCBI Taxonomy" id="3871"/>
    <lineage>
        <taxon>Eukaryota</taxon>
        <taxon>Viridiplantae</taxon>
        <taxon>Streptophyta</taxon>
        <taxon>Embryophyta</taxon>
        <taxon>Tracheophyta</taxon>
        <taxon>Spermatophyta</taxon>
        <taxon>Magnoliopsida</taxon>
        <taxon>eudicotyledons</taxon>
        <taxon>Gunneridae</taxon>
        <taxon>Pentapetalae</taxon>
        <taxon>rosids</taxon>
        <taxon>fabids</taxon>
        <taxon>Fabales</taxon>
        <taxon>Fabaceae</taxon>
        <taxon>Papilionoideae</taxon>
        <taxon>50 kb inversion clade</taxon>
        <taxon>genistoids sensu lato</taxon>
        <taxon>core genistoids</taxon>
        <taxon>Genisteae</taxon>
        <taxon>Lupinus</taxon>
    </lineage>
</organism>
<dbReference type="STRING" id="3871.A0A4P1R1D3"/>
<evidence type="ECO:0000256" key="4">
    <source>
        <dbReference type="ARBA" id="ARBA00022692"/>
    </source>
</evidence>
<dbReference type="PANTHER" id="PTHR31566">
    <property type="entry name" value="CYTOCHROME C BIOGENESIS PROTEIN CCS1, CHLOROPLASTIC"/>
    <property type="match status" value="1"/>
</dbReference>
<evidence type="ECO:0000259" key="11">
    <source>
        <dbReference type="PROSITE" id="PS51394"/>
    </source>
</evidence>
<dbReference type="FunFam" id="1.25.10.10:FF:000250">
    <property type="entry name" value="Phospholipase A-2-activating protein isoform A"/>
    <property type="match status" value="1"/>
</dbReference>
<keyword evidence="8" id="KW-0472">Membrane</keyword>
<dbReference type="Pfam" id="PF05140">
    <property type="entry name" value="ResB"/>
    <property type="match status" value="2"/>
</dbReference>
<dbReference type="Gene3D" id="2.130.10.10">
    <property type="entry name" value="YVTN repeat-like/Quinoprotein amine dehydrogenase"/>
    <property type="match status" value="1"/>
</dbReference>
<protein>
    <recommendedName>
        <fullName evidence="15">ResB-like domain-containing protein</fullName>
    </recommendedName>
</protein>
<gene>
    <name evidence="13" type="ORF">TanjilG_17280</name>
</gene>
<evidence type="ECO:0000313" key="14">
    <source>
        <dbReference type="Proteomes" id="UP000188354"/>
    </source>
</evidence>
<dbReference type="InterPro" id="IPR019775">
    <property type="entry name" value="WD40_repeat_CS"/>
</dbReference>
<evidence type="ECO:0000256" key="2">
    <source>
        <dbReference type="ARBA" id="ARBA00004496"/>
    </source>
</evidence>
<dbReference type="InterPro" id="IPR007816">
    <property type="entry name" value="ResB-like_domain"/>
</dbReference>
<feature type="repeat" description="WD" evidence="9">
    <location>
        <begin position="225"/>
        <end position="256"/>
    </location>
</feature>
<dbReference type="SUPFAM" id="SSF50978">
    <property type="entry name" value="WD40 repeat-like"/>
    <property type="match status" value="1"/>
</dbReference>
<keyword evidence="5" id="KW-0677">Repeat</keyword>
<evidence type="ECO:0000256" key="8">
    <source>
        <dbReference type="ARBA" id="ARBA00023136"/>
    </source>
</evidence>
<keyword evidence="7" id="KW-1133">Transmembrane helix</keyword>
<dbReference type="InterPro" id="IPR015155">
    <property type="entry name" value="PFU"/>
</dbReference>
<keyword evidence="14" id="KW-1185">Reference proteome</keyword>
<dbReference type="FunFam" id="3.10.20.870:FF:000002">
    <property type="entry name" value="Transducin family protein / WD-40 repeat family protein"/>
    <property type="match status" value="1"/>
</dbReference>
<dbReference type="Gene3D" id="3.10.20.870">
    <property type="entry name" value="PFU (PLAA family ubiquitin binding), C-terminal domain"/>
    <property type="match status" value="1"/>
</dbReference>
<dbReference type="AlphaFoldDB" id="A0A4P1R1D3"/>
<keyword evidence="6" id="KW-0201">Cytochrome c-type biogenesis</keyword>
<dbReference type="PROSITE" id="PS51396">
    <property type="entry name" value="PUL"/>
    <property type="match status" value="1"/>
</dbReference>
<evidence type="ECO:0000259" key="12">
    <source>
        <dbReference type="PROSITE" id="PS51396"/>
    </source>
</evidence>
<dbReference type="Gene3D" id="1.25.10.10">
    <property type="entry name" value="Leucine-rich Repeat Variant"/>
    <property type="match status" value="1"/>
</dbReference>
<name>A0A4P1R1D3_LUPAN</name>
<dbReference type="HAMAP" id="MF_01392">
    <property type="entry name" value="CytC_Ccs1"/>
    <property type="match status" value="1"/>
</dbReference>
<dbReference type="InterPro" id="IPR023494">
    <property type="entry name" value="Cyt_c_bgen_Ccs1/CcsB/ResB"/>
</dbReference>
<dbReference type="Gramene" id="OIV99470">
    <property type="protein sequence ID" value="OIV99470"/>
    <property type="gene ID" value="TanjilG_17280"/>
</dbReference>
<dbReference type="Proteomes" id="UP000188354">
    <property type="component" value="Chromosome LG13"/>
</dbReference>
<dbReference type="SMART" id="SM00320">
    <property type="entry name" value="WD40"/>
    <property type="match status" value="7"/>
</dbReference>
<feature type="repeat" description="WD" evidence="9">
    <location>
        <begin position="107"/>
        <end position="137"/>
    </location>
</feature>
<feature type="repeat" description="WD" evidence="9">
    <location>
        <begin position="146"/>
        <end position="176"/>
    </location>
</feature>
<evidence type="ECO:0000256" key="5">
    <source>
        <dbReference type="ARBA" id="ARBA00022737"/>
    </source>
</evidence>
<dbReference type="CDD" id="cd00200">
    <property type="entry name" value="WD40"/>
    <property type="match status" value="1"/>
</dbReference>
<dbReference type="InterPro" id="IPR038122">
    <property type="entry name" value="PFU_sf"/>
</dbReference>
<dbReference type="InterPro" id="IPR015943">
    <property type="entry name" value="WD40/YVTN_repeat-like_dom_sf"/>
</dbReference>
<feature type="region of interest" description="Disordered" evidence="10">
    <location>
        <begin position="781"/>
        <end position="804"/>
    </location>
</feature>
<dbReference type="Pfam" id="PF00400">
    <property type="entry name" value="WD40"/>
    <property type="match status" value="6"/>
</dbReference>
<dbReference type="PROSITE" id="PS00678">
    <property type="entry name" value="WD_REPEATS_1"/>
    <property type="match status" value="1"/>
</dbReference>
<dbReference type="InterPro" id="IPR011989">
    <property type="entry name" value="ARM-like"/>
</dbReference>
<feature type="repeat" description="WD" evidence="9">
    <location>
        <begin position="14"/>
        <end position="54"/>
    </location>
</feature>
<feature type="repeat" description="WD" evidence="9">
    <location>
        <begin position="185"/>
        <end position="215"/>
    </location>
</feature>
<feature type="repeat" description="WD" evidence="9">
    <location>
        <begin position="84"/>
        <end position="106"/>
    </location>
</feature>
<evidence type="ECO:0000256" key="7">
    <source>
        <dbReference type="ARBA" id="ARBA00022989"/>
    </source>
</evidence>
<feature type="domain" description="PUL" evidence="12">
    <location>
        <begin position="470"/>
        <end position="746"/>
    </location>
</feature>
<dbReference type="Pfam" id="PF08324">
    <property type="entry name" value="PUL"/>
    <property type="match status" value="2"/>
</dbReference>
<comment type="subcellular location">
    <subcellularLocation>
        <location evidence="2">Cytoplasm</location>
    </subcellularLocation>
    <subcellularLocation>
        <location evidence="1">Membrane</location>
        <topology evidence="1">Multi-pass membrane protein</topology>
    </subcellularLocation>
</comment>
<dbReference type="InterPro" id="IPR001680">
    <property type="entry name" value="WD40_rpt"/>
</dbReference>
<keyword evidence="4" id="KW-0812">Transmembrane</keyword>
<dbReference type="GO" id="GO:0005737">
    <property type="term" value="C:cytoplasm"/>
    <property type="evidence" value="ECO:0007669"/>
    <property type="project" value="UniProtKB-SubCell"/>
</dbReference>
<dbReference type="PROSITE" id="PS50294">
    <property type="entry name" value="WD_REPEATS_REGION"/>
    <property type="match status" value="1"/>
</dbReference>
<keyword evidence="3 9" id="KW-0853">WD repeat</keyword>
<evidence type="ECO:0008006" key="15">
    <source>
        <dbReference type="Google" id="ProtNLM"/>
    </source>
</evidence>
<dbReference type="InterPro" id="IPR036322">
    <property type="entry name" value="WD40_repeat_dom_sf"/>
</dbReference>
<evidence type="ECO:0000256" key="6">
    <source>
        <dbReference type="ARBA" id="ARBA00022748"/>
    </source>
</evidence>
<evidence type="ECO:0000256" key="3">
    <source>
        <dbReference type="ARBA" id="ARBA00022574"/>
    </source>
</evidence>